<dbReference type="OrthoDB" id="5308957at2759"/>
<keyword evidence="2" id="KW-1185">Reference proteome</keyword>
<gene>
    <name evidence="1" type="ORF">FAGAP_6365</name>
</gene>
<evidence type="ECO:0000313" key="1">
    <source>
        <dbReference type="EMBL" id="KAF4497465.1"/>
    </source>
</evidence>
<name>A0A9P5E6E4_9HYPO</name>
<accession>A0A9P5E6E4</accession>
<protein>
    <submittedName>
        <fullName evidence="1">Uncharacterized protein</fullName>
    </submittedName>
</protein>
<dbReference type="Proteomes" id="UP000737391">
    <property type="component" value="Unassembled WGS sequence"/>
</dbReference>
<evidence type="ECO:0000313" key="2">
    <source>
        <dbReference type="Proteomes" id="UP000737391"/>
    </source>
</evidence>
<comment type="caution">
    <text evidence="1">The sequence shown here is derived from an EMBL/GenBank/DDBJ whole genome shotgun (WGS) entry which is preliminary data.</text>
</comment>
<organism evidence="1 2">
    <name type="scientific">Fusarium agapanthi</name>
    <dbReference type="NCBI Taxonomy" id="1803897"/>
    <lineage>
        <taxon>Eukaryota</taxon>
        <taxon>Fungi</taxon>
        <taxon>Dikarya</taxon>
        <taxon>Ascomycota</taxon>
        <taxon>Pezizomycotina</taxon>
        <taxon>Sordariomycetes</taxon>
        <taxon>Hypocreomycetidae</taxon>
        <taxon>Hypocreales</taxon>
        <taxon>Nectriaceae</taxon>
        <taxon>Fusarium</taxon>
        <taxon>Fusarium fujikuroi species complex</taxon>
    </lineage>
</organism>
<proteinExistence type="predicted"/>
<dbReference type="EMBL" id="LUFC02000427">
    <property type="protein sequence ID" value="KAF4497465.1"/>
    <property type="molecule type" value="Genomic_DNA"/>
</dbReference>
<dbReference type="AlphaFoldDB" id="A0A9P5E6E4"/>
<reference evidence="1" key="1">
    <citation type="submission" date="2020-01" db="EMBL/GenBank/DDBJ databases">
        <title>Identification and distribution of gene clusters putatively required for synthesis of sphingolipid metabolism inhibitors in phylogenetically diverse species of the filamentous fungus Fusarium.</title>
        <authorList>
            <person name="Kim H.-S."/>
            <person name="Busman M."/>
            <person name="Brown D.W."/>
            <person name="Divon H."/>
            <person name="Uhlig S."/>
            <person name="Proctor R.H."/>
        </authorList>
    </citation>
    <scope>NUCLEOTIDE SEQUENCE</scope>
    <source>
        <strain evidence="1">NRRL 31653</strain>
    </source>
</reference>
<sequence length="262" mass="29649">MVITHVQLTPDLLSHAADEFVENADPDNGGVKYVWLGVEGSYVAQKESEYRQWNLRGPAGIVAHAKSTILAYINMIYEALGKAYPIIQDMMSDTIWRLLRHKLMSPEEVATLGRGLVLAAELQNQHQCEDQINLKMQLADAYLETGNYAEARRTAEEIKDAEYKGERMMPSLHMLLSRIDEAGKGADGAIESALRSVVTSMEVFGKWSDWTVNSLDFYCKVLIRTRRVDEARRVVQDRDLAIDKLCDKLEDSRITVRETRVG</sequence>